<organism evidence="3 4">
    <name type="scientific">Nocardiopsis gilva YIM 90087</name>
    <dbReference type="NCBI Taxonomy" id="1235441"/>
    <lineage>
        <taxon>Bacteria</taxon>
        <taxon>Bacillati</taxon>
        <taxon>Actinomycetota</taxon>
        <taxon>Actinomycetes</taxon>
        <taxon>Streptosporangiales</taxon>
        <taxon>Nocardiopsidaceae</taxon>
        <taxon>Nocardiopsis</taxon>
    </lineage>
</organism>
<evidence type="ECO:0000313" key="3">
    <source>
        <dbReference type="EMBL" id="ASU83811.1"/>
    </source>
</evidence>
<gene>
    <name evidence="3" type="ORF">CDO52_14385</name>
</gene>
<sequence>MRAMGTPRRPRRTRSALTFVAALATAATITAPPVAAAADAGTAAAGSASRTITTHEFTAKEREQALSYWTEKRMRQVGRDLDLGRTGPLTHPWKGVEMPTVGRLFFVNADGADTWCTATAVDSRNRSVVMAAAHCVRRGSSIPENYSSTMVFVPGYNRGERPYGAFAARATLTPDSWTKESVNDVAAIVVDRGYRGKLTEQVGGQAIAFDRKTGGNITAFGYPATRPQRGEELLYCSGTAKSAPDNEQRIPCDMSGGASGGPWLADLDEHTGLGTLVSVNSHGNGLDHSTRMYGPVLGTAAREVYDLAAGM</sequence>
<dbReference type="PANTHER" id="PTHR15462">
    <property type="entry name" value="SERINE PROTEASE"/>
    <property type="match status" value="1"/>
</dbReference>
<name>A0A223S6R5_9ACTN</name>
<reference evidence="3 4" key="1">
    <citation type="submission" date="2017-08" db="EMBL/GenBank/DDBJ databases">
        <title>The complete genome sequence of Nocardiopsis gilva YIM 90087.</title>
        <authorList>
            <person name="Yin M."/>
            <person name="Tang S."/>
        </authorList>
    </citation>
    <scope>NUCLEOTIDE SEQUENCE [LARGE SCALE GENOMIC DNA]</scope>
    <source>
        <strain evidence="3 4">YIM 90087</strain>
    </source>
</reference>
<dbReference type="RefSeq" id="WP_017621141.1">
    <property type="nucleotide sequence ID" value="NZ_ANBG01000386.1"/>
</dbReference>
<dbReference type="KEGG" id="ngv:CDO52_14385"/>
<keyword evidence="4" id="KW-1185">Reference proteome</keyword>
<feature type="chain" id="PRO_5011286842" evidence="2">
    <location>
        <begin position="38"/>
        <end position="311"/>
    </location>
</feature>
<dbReference type="InterPro" id="IPR050966">
    <property type="entry name" value="Glutamyl_endopeptidase"/>
</dbReference>
<evidence type="ECO:0000256" key="2">
    <source>
        <dbReference type="SAM" id="SignalP"/>
    </source>
</evidence>
<feature type="signal peptide" evidence="2">
    <location>
        <begin position="1"/>
        <end position="37"/>
    </location>
</feature>
<dbReference type="SUPFAM" id="SSF50494">
    <property type="entry name" value="Trypsin-like serine proteases"/>
    <property type="match status" value="1"/>
</dbReference>
<dbReference type="AlphaFoldDB" id="A0A223S6R5"/>
<accession>A0A223S6R5</accession>
<dbReference type="Gene3D" id="2.40.10.10">
    <property type="entry name" value="Trypsin-like serine proteases"/>
    <property type="match status" value="2"/>
</dbReference>
<keyword evidence="1 2" id="KW-0732">Signal</keyword>
<dbReference type="Proteomes" id="UP000215005">
    <property type="component" value="Chromosome"/>
</dbReference>
<protein>
    <submittedName>
        <fullName evidence="3">Peptidase</fullName>
    </submittedName>
</protein>
<dbReference type="InterPro" id="IPR009003">
    <property type="entry name" value="Peptidase_S1_PA"/>
</dbReference>
<evidence type="ECO:0000313" key="4">
    <source>
        <dbReference type="Proteomes" id="UP000215005"/>
    </source>
</evidence>
<proteinExistence type="predicted"/>
<dbReference type="EMBL" id="CP022753">
    <property type="protein sequence ID" value="ASU83811.1"/>
    <property type="molecule type" value="Genomic_DNA"/>
</dbReference>
<dbReference type="Pfam" id="PF13365">
    <property type="entry name" value="Trypsin_2"/>
    <property type="match status" value="1"/>
</dbReference>
<dbReference type="InterPro" id="IPR043504">
    <property type="entry name" value="Peptidase_S1_PA_chymotrypsin"/>
</dbReference>
<evidence type="ECO:0000256" key="1">
    <source>
        <dbReference type="ARBA" id="ARBA00022729"/>
    </source>
</evidence>